<feature type="domain" description="AB hydrolase-1" evidence="1">
    <location>
        <begin position="8"/>
        <end position="249"/>
    </location>
</feature>
<dbReference type="Gene3D" id="3.40.50.1820">
    <property type="entry name" value="alpha/beta hydrolase"/>
    <property type="match status" value="1"/>
</dbReference>
<dbReference type="EMBL" id="MU004379">
    <property type="protein sequence ID" value="KAF2653556.1"/>
    <property type="molecule type" value="Genomic_DNA"/>
</dbReference>
<name>A0A6A6T0U0_9PLEO</name>
<dbReference type="InterPro" id="IPR029058">
    <property type="entry name" value="AB_hydrolase_fold"/>
</dbReference>
<proteinExistence type="predicted"/>
<sequence>MAPTRSTIVIIHGGWGTPGTYFKLTDALKSAGYEVHLPPLPSMNGSRPPNAGLDADTNVVRSCVEALLNEGKNVIAVMHSYGGQVGTNALYDLSVDTRSKNKLPGGVTDLVYLTAYAVLKGRAMMDTVQEFGHMHFVPLVFDFADDDSCVHRDPITYIVGPGAEETEVEKFVSTMQRWNGGAMKEPLTHCAWKEKVPVSYIYTTQDATVPYDYQKSFVEGMEAQGKEVRTFELETGHSPQFTKTKEMVDIINEIAST</sequence>
<keyword evidence="2" id="KW-0378">Hydrolase</keyword>
<evidence type="ECO:0000259" key="1">
    <source>
        <dbReference type="Pfam" id="PF12697"/>
    </source>
</evidence>
<keyword evidence="3" id="KW-1185">Reference proteome</keyword>
<organism evidence="2 3">
    <name type="scientific">Lophiostoma macrostomum CBS 122681</name>
    <dbReference type="NCBI Taxonomy" id="1314788"/>
    <lineage>
        <taxon>Eukaryota</taxon>
        <taxon>Fungi</taxon>
        <taxon>Dikarya</taxon>
        <taxon>Ascomycota</taxon>
        <taxon>Pezizomycotina</taxon>
        <taxon>Dothideomycetes</taxon>
        <taxon>Pleosporomycetidae</taxon>
        <taxon>Pleosporales</taxon>
        <taxon>Lophiostomataceae</taxon>
        <taxon>Lophiostoma</taxon>
    </lineage>
</organism>
<dbReference type="InterPro" id="IPR052897">
    <property type="entry name" value="Sec-Metab_Biosynth_Hydrolase"/>
</dbReference>
<dbReference type="AlphaFoldDB" id="A0A6A6T0U0"/>
<dbReference type="InterPro" id="IPR000073">
    <property type="entry name" value="AB_hydrolase_1"/>
</dbReference>
<protein>
    <submittedName>
        <fullName evidence="2">Alpha/beta-hydrolase</fullName>
    </submittedName>
</protein>
<dbReference type="PANTHER" id="PTHR37017">
    <property type="entry name" value="AB HYDROLASE-1 DOMAIN-CONTAINING PROTEIN-RELATED"/>
    <property type="match status" value="1"/>
</dbReference>
<dbReference type="SUPFAM" id="SSF53474">
    <property type="entry name" value="alpha/beta-Hydrolases"/>
    <property type="match status" value="1"/>
</dbReference>
<accession>A0A6A6T0U0</accession>
<evidence type="ECO:0000313" key="3">
    <source>
        <dbReference type="Proteomes" id="UP000799324"/>
    </source>
</evidence>
<evidence type="ECO:0000313" key="2">
    <source>
        <dbReference type="EMBL" id="KAF2653556.1"/>
    </source>
</evidence>
<dbReference type="GO" id="GO:0016787">
    <property type="term" value="F:hydrolase activity"/>
    <property type="evidence" value="ECO:0007669"/>
    <property type="project" value="UniProtKB-KW"/>
</dbReference>
<gene>
    <name evidence="2" type="ORF">K491DRAFT_511956</name>
</gene>
<dbReference type="PANTHER" id="PTHR37017:SF10">
    <property type="entry name" value="AB HYDROLASE-1 DOMAIN-CONTAINING PROTEIN"/>
    <property type="match status" value="1"/>
</dbReference>
<dbReference type="Pfam" id="PF12697">
    <property type="entry name" value="Abhydrolase_6"/>
    <property type="match status" value="1"/>
</dbReference>
<reference evidence="2" key="1">
    <citation type="journal article" date="2020" name="Stud. Mycol.">
        <title>101 Dothideomycetes genomes: a test case for predicting lifestyles and emergence of pathogens.</title>
        <authorList>
            <person name="Haridas S."/>
            <person name="Albert R."/>
            <person name="Binder M."/>
            <person name="Bloem J."/>
            <person name="Labutti K."/>
            <person name="Salamov A."/>
            <person name="Andreopoulos B."/>
            <person name="Baker S."/>
            <person name="Barry K."/>
            <person name="Bills G."/>
            <person name="Bluhm B."/>
            <person name="Cannon C."/>
            <person name="Castanera R."/>
            <person name="Culley D."/>
            <person name="Daum C."/>
            <person name="Ezra D."/>
            <person name="Gonzalez J."/>
            <person name="Henrissat B."/>
            <person name="Kuo A."/>
            <person name="Liang C."/>
            <person name="Lipzen A."/>
            <person name="Lutzoni F."/>
            <person name="Magnuson J."/>
            <person name="Mondo S."/>
            <person name="Nolan M."/>
            <person name="Ohm R."/>
            <person name="Pangilinan J."/>
            <person name="Park H.-J."/>
            <person name="Ramirez L."/>
            <person name="Alfaro M."/>
            <person name="Sun H."/>
            <person name="Tritt A."/>
            <person name="Yoshinaga Y."/>
            <person name="Zwiers L.-H."/>
            <person name="Turgeon B."/>
            <person name="Goodwin S."/>
            <person name="Spatafora J."/>
            <person name="Crous P."/>
            <person name="Grigoriev I."/>
        </authorList>
    </citation>
    <scope>NUCLEOTIDE SEQUENCE</scope>
    <source>
        <strain evidence="2">CBS 122681</strain>
    </source>
</reference>
<dbReference type="OrthoDB" id="1263307at2759"/>
<dbReference type="Proteomes" id="UP000799324">
    <property type="component" value="Unassembled WGS sequence"/>
</dbReference>